<dbReference type="EMBL" id="CAMAPF010000109">
    <property type="protein sequence ID" value="CAH9101127.1"/>
    <property type="molecule type" value="Genomic_DNA"/>
</dbReference>
<keyword evidence="1" id="KW-1133">Transmembrane helix</keyword>
<keyword evidence="1" id="KW-0472">Membrane</keyword>
<keyword evidence="1" id="KW-0812">Transmembrane</keyword>
<organism evidence="2 3">
    <name type="scientific">Cuscuta epithymum</name>
    <dbReference type="NCBI Taxonomy" id="186058"/>
    <lineage>
        <taxon>Eukaryota</taxon>
        <taxon>Viridiplantae</taxon>
        <taxon>Streptophyta</taxon>
        <taxon>Embryophyta</taxon>
        <taxon>Tracheophyta</taxon>
        <taxon>Spermatophyta</taxon>
        <taxon>Magnoliopsida</taxon>
        <taxon>eudicotyledons</taxon>
        <taxon>Gunneridae</taxon>
        <taxon>Pentapetalae</taxon>
        <taxon>asterids</taxon>
        <taxon>lamiids</taxon>
        <taxon>Solanales</taxon>
        <taxon>Convolvulaceae</taxon>
        <taxon>Cuscuteae</taxon>
        <taxon>Cuscuta</taxon>
        <taxon>Cuscuta subgen. Cuscuta</taxon>
    </lineage>
</organism>
<protein>
    <submittedName>
        <fullName evidence="2">Uncharacterized protein</fullName>
    </submittedName>
</protein>
<accession>A0AAV0DKN0</accession>
<name>A0AAV0DKN0_9ASTE</name>
<evidence type="ECO:0000313" key="3">
    <source>
        <dbReference type="Proteomes" id="UP001152523"/>
    </source>
</evidence>
<gene>
    <name evidence="2" type="ORF">CEPIT_LOCUS15523</name>
</gene>
<evidence type="ECO:0000256" key="1">
    <source>
        <dbReference type="SAM" id="Phobius"/>
    </source>
</evidence>
<proteinExistence type="predicted"/>
<sequence length="102" mass="11549">MENIGGALGEGYGILGQAGSSKLCLSLEMTLQYGVKELLVYIFATFGNKKTILFFVSFCCIECVGFCFLLLFFVAHCFFLLHCVTLLLMFWYTVVLDFCYLF</sequence>
<reference evidence="2" key="1">
    <citation type="submission" date="2022-07" db="EMBL/GenBank/DDBJ databases">
        <authorList>
            <person name="Macas J."/>
            <person name="Novak P."/>
            <person name="Neumann P."/>
        </authorList>
    </citation>
    <scope>NUCLEOTIDE SEQUENCE</scope>
</reference>
<dbReference type="AlphaFoldDB" id="A0AAV0DKN0"/>
<dbReference type="Proteomes" id="UP001152523">
    <property type="component" value="Unassembled WGS sequence"/>
</dbReference>
<feature type="transmembrane region" description="Helical" evidence="1">
    <location>
        <begin position="79"/>
        <end position="101"/>
    </location>
</feature>
<feature type="transmembrane region" description="Helical" evidence="1">
    <location>
        <begin position="52"/>
        <end position="73"/>
    </location>
</feature>
<comment type="caution">
    <text evidence="2">The sequence shown here is derived from an EMBL/GenBank/DDBJ whole genome shotgun (WGS) entry which is preliminary data.</text>
</comment>
<evidence type="ECO:0000313" key="2">
    <source>
        <dbReference type="EMBL" id="CAH9101127.1"/>
    </source>
</evidence>
<keyword evidence="3" id="KW-1185">Reference proteome</keyword>